<dbReference type="RefSeq" id="WP_006616409.1">
    <property type="nucleotide sequence ID" value="NZ_BIMW01000030.1"/>
</dbReference>
<dbReference type="EMBL" id="BIMW01000030">
    <property type="protein sequence ID" value="GCE92590.1"/>
    <property type="molecule type" value="Genomic_DNA"/>
</dbReference>
<protein>
    <recommendedName>
        <fullName evidence="3">DUF2281 domain-containing protein</fullName>
    </recommendedName>
</protein>
<sequence length="123" mass="14263">MFYQRVLETYSRETDYPRQCYQNHCLVNLRHSGYKLIMNTTQLHQKIASQLNNLSPERLALVSEFLDSLEATEPPQSSPLRKLPPLKRGKTAQDLLKVAGTWQGDDLEECLDSVYETRSETQF</sequence>
<reference evidence="1 2" key="1">
    <citation type="journal article" date="2019" name="J Genomics">
        <title>The Draft Genome of a Hydrogen-producing Cyanobacterium, Arthrospira platensis NIES-46.</title>
        <authorList>
            <person name="Suzuki S."/>
            <person name="Yamaguchi H."/>
            <person name="Kawachi M."/>
        </authorList>
    </citation>
    <scope>NUCLEOTIDE SEQUENCE [LARGE SCALE GENOMIC DNA]</scope>
    <source>
        <strain evidence="1 2">NIES-46</strain>
    </source>
</reference>
<accession>A0A5M3T3Y3</accession>
<name>A0A5M3T3Y3_LIMPL</name>
<dbReference type="Proteomes" id="UP000326169">
    <property type="component" value="Unassembled WGS sequence"/>
</dbReference>
<gene>
    <name evidence="1" type="ORF">NIES46_06300</name>
</gene>
<comment type="caution">
    <text evidence="1">The sequence shown here is derived from an EMBL/GenBank/DDBJ whole genome shotgun (WGS) entry which is preliminary data.</text>
</comment>
<dbReference type="GeneID" id="301681576"/>
<keyword evidence="2" id="KW-1185">Reference proteome</keyword>
<organism evidence="1 2">
    <name type="scientific">Limnospira platensis NIES-46</name>
    <dbReference type="NCBI Taxonomy" id="1236695"/>
    <lineage>
        <taxon>Bacteria</taxon>
        <taxon>Bacillati</taxon>
        <taxon>Cyanobacteriota</taxon>
        <taxon>Cyanophyceae</taxon>
        <taxon>Oscillatoriophycideae</taxon>
        <taxon>Oscillatoriales</taxon>
        <taxon>Sirenicapillariaceae</taxon>
        <taxon>Limnospira</taxon>
    </lineage>
</organism>
<evidence type="ECO:0008006" key="3">
    <source>
        <dbReference type="Google" id="ProtNLM"/>
    </source>
</evidence>
<proteinExistence type="predicted"/>
<evidence type="ECO:0000313" key="2">
    <source>
        <dbReference type="Proteomes" id="UP000326169"/>
    </source>
</evidence>
<evidence type="ECO:0000313" key="1">
    <source>
        <dbReference type="EMBL" id="GCE92590.1"/>
    </source>
</evidence>